<proteinExistence type="predicted"/>
<comment type="caution">
    <text evidence="1">The sequence shown here is derived from an EMBL/GenBank/DDBJ whole genome shotgun (WGS) entry which is preliminary data.</text>
</comment>
<evidence type="ECO:0000313" key="2">
    <source>
        <dbReference type="Proteomes" id="UP000246744"/>
    </source>
</evidence>
<dbReference type="OrthoDB" id="6503743at2"/>
<evidence type="ECO:0000313" key="1">
    <source>
        <dbReference type="EMBL" id="PWW12532.1"/>
    </source>
</evidence>
<name>A0A317Q6R6_9ENTR</name>
<sequence length="527" mass="59886">MMNTPVPQLLLEINSPDIWHWPFFLEMAQVAREYCFQGIVINQQSLLAQLAAPSPRCRPADIINLSLSRDHALRHLQKIGEYCERHHLQLWLQGEATPDCPSLKMKFPEFFLADNDLSAFIAWFFSESIPQILAVLPAVRGLRLSLATPEIADADWQASLMALYRGVRAAGRQLVLRDYRDTTWPRHMLRDALAGLPGDVRASLKATELDYRPGFAGNPNLLNLPTNHKWLELDLWGLDYGWSLLPCYLLEEFRQRLLWLSQYPGCYPEAITVRIDWEWLPGLPLSASVNALNLYGLSGVVQDLSLSPEHMVHQWLQHQAASPLPGAELGALSDILTTSYEWSCKTPNLLGRVLQCRSQLPLNLEHALSLLHMDTRNANWAQSFQPLLPGDDTALGLQQCELISLENERITFLAERMHSRALRLLPGCGLQEPARACITGSMARAQKYSQLYTVFKYALMLKLRLRKYGQNQPDIQALFRRALGDFRQCNQSLETWFQHHGAEHPLAFASLLNTQQIAGLIYSLEHD</sequence>
<organism evidence="1 2">
    <name type="scientific">Mangrovibacter plantisponsor</name>
    <dbReference type="NCBI Taxonomy" id="451513"/>
    <lineage>
        <taxon>Bacteria</taxon>
        <taxon>Pseudomonadati</taxon>
        <taxon>Pseudomonadota</taxon>
        <taxon>Gammaproteobacteria</taxon>
        <taxon>Enterobacterales</taxon>
        <taxon>Enterobacteriaceae</taxon>
        <taxon>Mangrovibacter</taxon>
    </lineage>
</organism>
<dbReference type="EMBL" id="QGTS01000001">
    <property type="protein sequence ID" value="PWW12532.1"/>
    <property type="molecule type" value="Genomic_DNA"/>
</dbReference>
<dbReference type="Proteomes" id="UP000246744">
    <property type="component" value="Unassembled WGS sequence"/>
</dbReference>
<protein>
    <submittedName>
        <fullName evidence="1">Uncharacterized protein</fullName>
    </submittedName>
</protein>
<dbReference type="RefSeq" id="WP_146211482.1">
    <property type="nucleotide sequence ID" value="NZ_QGTS01000001.1"/>
</dbReference>
<dbReference type="AlphaFoldDB" id="A0A317Q6R6"/>
<reference evidence="1 2" key="1">
    <citation type="submission" date="2018-05" db="EMBL/GenBank/DDBJ databases">
        <title>Genomic Encyclopedia of Type Strains, Phase IV (KMG-IV): sequencing the most valuable type-strain genomes for metagenomic binning, comparative biology and taxonomic classification.</title>
        <authorList>
            <person name="Goeker M."/>
        </authorList>
    </citation>
    <scope>NUCLEOTIDE SEQUENCE [LARGE SCALE GENOMIC DNA]</scope>
    <source>
        <strain evidence="1 2">DSM 19579</strain>
    </source>
</reference>
<keyword evidence="2" id="KW-1185">Reference proteome</keyword>
<gene>
    <name evidence="1" type="ORF">DES37_10195</name>
</gene>
<accession>A0A317Q6R6</accession>